<evidence type="ECO:0000313" key="4">
    <source>
        <dbReference type="Proteomes" id="UP000007875"/>
    </source>
</evidence>
<dbReference type="Proteomes" id="UP000007875">
    <property type="component" value="Unassembled WGS sequence"/>
</dbReference>
<sequence>MGSMLPFRDILTTTALGDMNARLREPPFQPADIAVPGKYNVGTTKSQDSNLHEAAYDAYITGAAFLAMVNYLKSFQSNNSSNSGKSLASFSSLRSLVSPYINKVFLMRSFDIPYLNLTGPDLTPSRDHVFHVEFPSVWKSSDLRQLFTPVGQIHISWINETQCWVGLHNKTQTKNVKNLIKVGSYDTFRLRTYKEYQSDASQRLPAATNGLKSPPLRPTSATPSFINIVEAAKIADPSDASVTPTQRKRPQSEVESPPTSTVDDCDEPTVKKQRSIEDCSTASPSPPSGSPDTATEPLTSSVKMAVEIKDAPTGFAVPDDW</sequence>
<feature type="domain" description="Poly(A)-specific ribonuclease RNA-binding" evidence="2">
    <location>
        <begin position="119"/>
        <end position="198"/>
    </location>
</feature>
<reference evidence="3" key="3">
    <citation type="submission" date="2025-09" db="UniProtKB">
        <authorList>
            <consortium name="Ensembl"/>
        </authorList>
    </citation>
    <scope>IDENTIFICATION</scope>
</reference>
<organism evidence="3 4">
    <name type="scientific">Ciona savignyi</name>
    <name type="common">Pacific transparent sea squirt</name>
    <dbReference type="NCBI Taxonomy" id="51511"/>
    <lineage>
        <taxon>Eukaryota</taxon>
        <taxon>Metazoa</taxon>
        <taxon>Chordata</taxon>
        <taxon>Tunicata</taxon>
        <taxon>Ascidiacea</taxon>
        <taxon>Phlebobranchia</taxon>
        <taxon>Cionidae</taxon>
        <taxon>Ciona</taxon>
    </lineage>
</organism>
<protein>
    <recommendedName>
        <fullName evidence="2">Poly(A)-specific ribonuclease RNA-binding domain-containing protein</fullName>
    </recommendedName>
</protein>
<dbReference type="GO" id="GO:1990432">
    <property type="term" value="P:siRNA 3'-end processing"/>
    <property type="evidence" value="ECO:0007669"/>
    <property type="project" value="TreeGrafter"/>
</dbReference>
<reference evidence="4" key="1">
    <citation type="submission" date="2003-08" db="EMBL/GenBank/DDBJ databases">
        <authorList>
            <person name="Birren B."/>
            <person name="Nusbaum C."/>
            <person name="Abebe A."/>
            <person name="Abouelleil A."/>
            <person name="Adekoya E."/>
            <person name="Ait-zahra M."/>
            <person name="Allen N."/>
            <person name="Allen T."/>
            <person name="An P."/>
            <person name="Anderson M."/>
            <person name="Anderson S."/>
            <person name="Arachchi H."/>
            <person name="Armbruster J."/>
            <person name="Bachantsang P."/>
            <person name="Baldwin J."/>
            <person name="Barry A."/>
            <person name="Bayul T."/>
            <person name="Blitshsteyn B."/>
            <person name="Bloom T."/>
            <person name="Blye J."/>
            <person name="Boguslavskiy L."/>
            <person name="Borowsky M."/>
            <person name="Boukhgalter B."/>
            <person name="Brunache A."/>
            <person name="Butler J."/>
            <person name="Calixte N."/>
            <person name="Calvo S."/>
            <person name="Camarata J."/>
            <person name="Campo K."/>
            <person name="Chang J."/>
            <person name="Cheshatsang Y."/>
            <person name="Citroen M."/>
            <person name="Collymore A."/>
            <person name="Considine T."/>
            <person name="Cook A."/>
            <person name="Cooke P."/>
            <person name="Corum B."/>
            <person name="Cuomo C."/>
            <person name="David R."/>
            <person name="Dawoe T."/>
            <person name="Degray S."/>
            <person name="Dodge S."/>
            <person name="Dooley K."/>
            <person name="Dorje P."/>
            <person name="Dorjee K."/>
            <person name="Dorris L."/>
            <person name="Duffey N."/>
            <person name="Dupes A."/>
            <person name="Elkins T."/>
            <person name="Engels R."/>
            <person name="Erickson J."/>
            <person name="Farina A."/>
            <person name="Faro S."/>
            <person name="Ferreira P."/>
            <person name="Fischer H."/>
            <person name="Fitzgerald M."/>
            <person name="Foley K."/>
            <person name="Gage D."/>
            <person name="Galagan J."/>
            <person name="Gearin G."/>
            <person name="Gnerre S."/>
            <person name="Gnirke A."/>
            <person name="Goyette A."/>
            <person name="Graham J."/>
            <person name="Grandbois E."/>
            <person name="Gyaltsen K."/>
            <person name="Hafez N."/>
            <person name="Hagopian D."/>
            <person name="Hagos B."/>
            <person name="Hall J."/>
            <person name="Hatcher B."/>
            <person name="Heller A."/>
            <person name="Higgins H."/>
            <person name="Honan T."/>
            <person name="Horn A."/>
            <person name="Houde N."/>
            <person name="Hughes L."/>
            <person name="Hulme W."/>
            <person name="Husby E."/>
            <person name="Iliev I."/>
            <person name="Jaffe D."/>
            <person name="Jones C."/>
            <person name="Kamal M."/>
            <person name="Kamat A."/>
            <person name="Kamvysselis M."/>
            <person name="Karlsson E."/>
            <person name="Kells C."/>
            <person name="Kieu A."/>
            <person name="Kisner P."/>
            <person name="Kodira C."/>
            <person name="Kulbokas E."/>
            <person name="Labutti K."/>
            <person name="Lama D."/>
            <person name="Landers T."/>
            <person name="Leger J."/>
            <person name="Levine S."/>
            <person name="Lewis D."/>
            <person name="Lewis T."/>
            <person name="Lindblad-toh K."/>
            <person name="Liu X."/>
            <person name="Lokyitsang T."/>
            <person name="Lokyitsang Y."/>
            <person name="Lucien O."/>
            <person name="Lui A."/>
            <person name="Ma L.J."/>
            <person name="Mabbitt R."/>
            <person name="Macdonald J."/>
            <person name="Maclean C."/>
            <person name="Major J."/>
            <person name="Manning J."/>
            <person name="Marabella R."/>
            <person name="Maru K."/>
            <person name="Matthews C."/>
            <person name="Mauceli E."/>
            <person name="Mccarthy M."/>
            <person name="Mcdonough S."/>
            <person name="Mcghee T."/>
            <person name="Meldrim J."/>
            <person name="Meneus L."/>
            <person name="Mesirov J."/>
            <person name="Mihalev A."/>
            <person name="Mihova T."/>
            <person name="Mikkelsen T."/>
            <person name="Mlenga V."/>
            <person name="Moru K."/>
            <person name="Mozes J."/>
            <person name="Mulrain L."/>
            <person name="Munson G."/>
            <person name="Naylor J."/>
            <person name="Newes C."/>
            <person name="Nguyen C."/>
            <person name="Nguyen N."/>
            <person name="Nguyen T."/>
            <person name="Nicol R."/>
            <person name="Nielsen C."/>
            <person name="Nizzari M."/>
            <person name="Norbu C."/>
            <person name="Norbu N."/>
            <person name="O'donnell P."/>
            <person name="Okoawo O."/>
            <person name="O'leary S."/>
            <person name="Omotosho B."/>
            <person name="O'neill K."/>
            <person name="Osman S."/>
            <person name="Parker S."/>
            <person name="Perrin D."/>
            <person name="Phunkhang P."/>
            <person name="Piqani B."/>
            <person name="Purcell S."/>
            <person name="Rachupka T."/>
            <person name="Ramasamy U."/>
            <person name="Rameau R."/>
            <person name="Ray V."/>
            <person name="Raymond C."/>
            <person name="Retta R."/>
            <person name="Richardson S."/>
            <person name="Rise C."/>
            <person name="Rodriguez J."/>
            <person name="Rogers J."/>
            <person name="Rogov P."/>
            <person name="Rutman M."/>
            <person name="Schupbach R."/>
            <person name="Seaman C."/>
            <person name="Settipalli S."/>
            <person name="Sharpe T."/>
            <person name="Sheridan J."/>
            <person name="Sherpa N."/>
            <person name="Shi J."/>
            <person name="Smirnov S."/>
            <person name="Smith C."/>
            <person name="Sougnez C."/>
            <person name="Spencer B."/>
            <person name="Stalker J."/>
            <person name="Stange-thomann N."/>
            <person name="Stavropoulos S."/>
            <person name="Stetson K."/>
            <person name="Stone C."/>
            <person name="Stone S."/>
            <person name="Stubbs M."/>
            <person name="Talamas J."/>
            <person name="Tchuinga P."/>
            <person name="Tenzing P."/>
            <person name="Tesfaye S."/>
            <person name="Theodore J."/>
            <person name="Thoulutsang Y."/>
            <person name="Topham K."/>
            <person name="Towey S."/>
            <person name="Tsamla T."/>
            <person name="Tsomo N."/>
            <person name="Vallee D."/>
            <person name="Vassiliev H."/>
            <person name="Venkataraman V."/>
            <person name="Vinson J."/>
            <person name="Vo A."/>
            <person name="Wade C."/>
            <person name="Wang S."/>
            <person name="Wangchuk T."/>
            <person name="Wangdi T."/>
            <person name="Whittaker C."/>
            <person name="Wilkinson J."/>
            <person name="Wu Y."/>
            <person name="Wyman D."/>
            <person name="Yadav S."/>
            <person name="Yang S."/>
            <person name="Yang X."/>
            <person name="Yeager S."/>
            <person name="Yee E."/>
            <person name="Young G."/>
            <person name="Zainoun J."/>
            <person name="Zembeck L."/>
            <person name="Zimmer A."/>
            <person name="Zody M."/>
            <person name="Lander E."/>
        </authorList>
    </citation>
    <scope>NUCLEOTIDE SEQUENCE [LARGE SCALE GENOMIC DNA]</scope>
</reference>
<dbReference type="eggNOG" id="KOG1990">
    <property type="taxonomic scope" value="Eukaryota"/>
</dbReference>
<accession>H2Y4Q6</accession>
<feature type="region of interest" description="Disordered" evidence="1">
    <location>
        <begin position="236"/>
        <end position="321"/>
    </location>
</feature>
<reference evidence="3" key="2">
    <citation type="submission" date="2025-08" db="UniProtKB">
        <authorList>
            <consortium name="Ensembl"/>
        </authorList>
    </citation>
    <scope>IDENTIFICATION</scope>
</reference>
<evidence type="ECO:0000256" key="1">
    <source>
        <dbReference type="SAM" id="MobiDB-lite"/>
    </source>
</evidence>
<dbReference type="CDD" id="cd12428">
    <property type="entry name" value="RRM_PARN"/>
    <property type="match status" value="1"/>
</dbReference>
<dbReference type="Ensembl" id="ENSCSAVT00000000307.1">
    <property type="protein sequence ID" value="ENSCSAVP00000000304.1"/>
    <property type="gene ID" value="ENSCSAVG00000000170.1"/>
</dbReference>
<feature type="compositionally biased region" description="Polar residues" evidence="1">
    <location>
        <begin position="292"/>
        <end position="302"/>
    </location>
</feature>
<dbReference type="InterPro" id="IPR051181">
    <property type="entry name" value="CAF1_poly(A)_ribonucleases"/>
</dbReference>
<name>H2Y4Q6_CIOSA</name>
<dbReference type="GO" id="GO:0046872">
    <property type="term" value="F:metal ion binding"/>
    <property type="evidence" value="ECO:0007669"/>
    <property type="project" value="InterPro"/>
</dbReference>
<dbReference type="GO" id="GO:0005634">
    <property type="term" value="C:nucleus"/>
    <property type="evidence" value="ECO:0007669"/>
    <property type="project" value="InterPro"/>
</dbReference>
<feature type="compositionally biased region" description="Basic and acidic residues" evidence="1">
    <location>
        <begin position="268"/>
        <end position="277"/>
    </location>
</feature>
<dbReference type="GO" id="GO:1990431">
    <property type="term" value="P:priRNA 3'-end processing"/>
    <property type="evidence" value="ECO:0007669"/>
    <property type="project" value="TreeGrafter"/>
</dbReference>
<dbReference type="OMA" id="RICHILH"/>
<dbReference type="AlphaFoldDB" id="H2Y4Q6"/>
<dbReference type="PANTHER" id="PTHR15092:SF44">
    <property type="entry name" value="POLY(A)-SPECIFIC RIBONUCLEASE PARN"/>
    <property type="match status" value="1"/>
</dbReference>
<dbReference type="InterPro" id="IPR014789">
    <property type="entry name" value="PolyA-riboNase_RNA-binding"/>
</dbReference>
<dbReference type="HOGENOM" id="CLU_865879_0_0_1"/>
<proteinExistence type="predicted"/>
<dbReference type="Pfam" id="PF08675">
    <property type="entry name" value="RNA_bind"/>
    <property type="match status" value="1"/>
</dbReference>
<dbReference type="GO" id="GO:0000289">
    <property type="term" value="P:nuclear-transcribed mRNA poly(A) tail shortening"/>
    <property type="evidence" value="ECO:0007669"/>
    <property type="project" value="TreeGrafter"/>
</dbReference>
<feature type="compositionally biased region" description="Polar residues" evidence="1">
    <location>
        <begin position="253"/>
        <end position="262"/>
    </location>
</feature>
<dbReference type="Gene3D" id="3.30.70.330">
    <property type="match status" value="1"/>
</dbReference>
<dbReference type="PANTHER" id="PTHR15092">
    <property type="entry name" value="POLY A -SPECIFIC RIBONUCLEASE/TARGET OF EGR1, MEMBER 1"/>
    <property type="match status" value="1"/>
</dbReference>
<dbReference type="InterPro" id="IPR012677">
    <property type="entry name" value="Nucleotide-bd_a/b_plait_sf"/>
</dbReference>
<evidence type="ECO:0000313" key="3">
    <source>
        <dbReference type="Ensembl" id="ENSCSAVP00000000304.1"/>
    </source>
</evidence>
<dbReference type="STRING" id="51511.ENSCSAVP00000000304"/>
<dbReference type="SUPFAM" id="SSF54928">
    <property type="entry name" value="RNA-binding domain, RBD"/>
    <property type="match status" value="1"/>
</dbReference>
<dbReference type="InterPro" id="IPR035979">
    <property type="entry name" value="RBD_domain_sf"/>
</dbReference>
<dbReference type="GO" id="GO:0004535">
    <property type="term" value="F:poly(A)-specific ribonuclease activity"/>
    <property type="evidence" value="ECO:0007669"/>
    <property type="project" value="InterPro"/>
</dbReference>
<dbReference type="GO" id="GO:0005737">
    <property type="term" value="C:cytoplasm"/>
    <property type="evidence" value="ECO:0007669"/>
    <property type="project" value="InterPro"/>
</dbReference>
<keyword evidence="4" id="KW-1185">Reference proteome</keyword>
<evidence type="ECO:0000259" key="2">
    <source>
        <dbReference type="Pfam" id="PF08675"/>
    </source>
</evidence>
<dbReference type="InterPro" id="IPR036397">
    <property type="entry name" value="RNaseH_sf"/>
</dbReference>
<dbReference type="Gene3D" id="3.30.420.10">
    <property type="entry name" value="Ribonuclease H-like superfamily/Ribonuclease H"/>
    <property type="match status" value="1"/>
</dbReference>
<dbReference type="GO" id="GO:0003723">
    <property type="term" value="F:RNA binding"/>
    <property type="evidence" value="ECO:0007669"/>
    <property type="project" value="InterPro"/>
</dbReference>
<feature type="region of interest" description="Disordered" evidence="1">
    <location>
        <begin position="199"/>
        <end position="219"/>
    </location>
</feature>
<dbReference type="InParanoid" id="H2Y4Q6"/>